<evidence type="ECO:0000313" key="17">
    <source>
        <dbReference type="Proteomes" id="UP000249013"/>
    </source>
</evidence>
<feature type="binding site" evidence="9">
    <location>
        <begin position="109"/>
        <end position="112"/>
    </location>
    <ligand>
        <name>ATP</name>
        <dbReference type="ChEBI" id="CHEBI:30616"/>
    </ligand>
</feature>
<evidence type="ECO:0000256" key="8">
    <source>
        <dbReference type="ARBA" id="ARBA00047386"/>
    </source>
</evidence>
<keyword evidence="1 9" id="KW-0963">Cytoplasm</keyword>
<comment type="function">
    <text evidence="9">Catalyzes a mechanistically unusual reaction, the ATP-dependent insertion of CO2 between the N7 and N8 nitrogen atoms of 7,8-diaminopelargonic acid (DAPA, also called 7,8-diammoniononanoate) to form a ureido ring.</text>
</comment>
<feature type="binding site" evidence="9">
    <location>
        <position position="43"/>
    </location>
    <ligand>
        <name>substrate</name>
    </ligand>
</feature>
<dbReference type="EMBL" id="LS483409">
    <property type="protein sequence ID" value="SQG80317.1"/>
    <property type="molecule type" value="Genomic_DNA"/>
</dbReference>
<evidence type="ECO:0000313" key="13">
    <source>
        <dbReference type="EMBL" id="SQG80317.1"/>
    </source>
</evidence>
<dbReference type="RefSeq" id="WP_061458065.1">
    <property type="nucleotide sequence ID" value="NZ_FOLZ01000002.1"/>
</dbReference>
<dbReference type="HAMAP" id="MF_00336">
    <property type="entry name" value="BioD"/>
    <property type="match status" value="1"/>
</dbReference>
<reference evidence="13 17" key="4">
    <citation type="submission" date="2018-06" db="EMBL/GenBank/DDBJ databases">
        <authorList>
            <consortium name="Pathogen Informatics"/>
            <person name="Doyle S."/>
        </authorList>
    </citation>
    <scope>NUCLEOTIDE SEQUENCE [LARGE SCALE GENOMIC DNA]</scope>
    <source>
        <strain evidence="13 17">NCTC13773</strain>
    </source>
</reference>
<evidence type="ECO:0000313" key="11">
    <source>
        <dbReference type="EMBL" id="KXU06702.1"/>
    </source>
</evidence>
<reference evidence="14 15" key="1">
    <citation type="submission" date="2016-01" db="EMBL/GenBank/DDBJ databases">
        <title>Highly variable Streptococcus oralis are common among viridans streptococci isolated from primates.</title>
        <authorList>
            <person name="Denapaite D."/>
            <person name="Rieger M."/>
            <person name="Koendgen S."/>
            <person name="Brueckner R."/>
            <person name="Ochigava I."/>
            <person name="Kappeler P."/>
            <person name="Maetz-Rensing K."/>
            <person name="Leendertz F."/>
            <person name="Hakenbeck R."/>
        </authorList>
    </citation>
    <scope>NUCLEOTIDE SEQUENCE [LARGE SCALE GENOMIC DNA]</scope>
    <source>
        <strain evidence="10 14">DD02</strain>
        <strain evidence="11 15">DD03</strain>
    </source>
</reference>
<accession>A0A139QVZ0</accession>
<comment type="catalytic activity">
    <reaction evidence="9">
        <text>(7R,8S)-7,8-diammoniononanoate + CO2 + ATP = (4R,5S)-dethiobiotin + ADP + phosphate + 3 H(+)</text>
        <dbReference type="Rhea" id="RHEA:15805"/>
        <dbReference type="ChEBI" id="CHEBI:15378"/>
        <dbReference type="ChEBI" id="CHEBI:16526"/>
        <dbReference type="ChEBI" id="CHEBI:30616"/>
        <dbReference type="ChEBI" id="CHEBI:43474"/>
        <dbReference type="ChEBI" id="CHEBI:149469"/>
        <dbReference type="ChEBI" id="CHEBI:149473"/>
        <dbReference type="ChEBI" id="CHEBI:456216"/>
        <dbReference type="EC" id="6.3.3.3"/>
    </reaction>
</comment>
<dbReference type="EMBL" id="FPBN01000002">
    <property type="protein sequence ID" value="SFU44980.1"/>
    <property type="molecule type" value="Genomic_DNA"/>
</dbReference>
<feature type="binding site" evidence="9">
    <location>
        <begin position="198"/>
        <end position="200"/>
    </location>
    <ligand>
        <name>ATP</name>
        <dbReference type="ChEBI" id="CHEBI:30616"/>
    </ligand>
</feature>
<dbReference type="NCBIfam" id="TIGR00347">
    <property type="entry name" value="bioD"/>
    <property type="match status" value="1"/>
</dbReference>
<name>A0A139QVZ0_9STRE</name>
<dbReference type="PANTHER" id="PTHR43210:SF2">
    <property type="entry name" value="ATP-DEPENDENT DETHIOBIOTIN SYNTHETASE BIOD 2"/>
    <property type="match status" value="1"/>
</dbReference>
<dbReference type="GO" id="GO:0000287">
    <property type="term" value="F:magnesium ion binding"/>
    <property type="evidence" value="ECO:0007669"/>
    <property type="project" value="UniProtKB-UniRule"/>
</dbReference>
<comment type="cofactor">
    <cofactor evidence="9">
        <name>Mg(2+)</name>
        <dbReference type="ChEBI" id="CHEBI:18420"/>
    </cofactor>
</comment>
<comment type="pathway">
    <text evidence="9">Cofactor biosynthesis; biotin biosynthesis; biotin from 7,8-diaminononanoate: step 1/2.</text>
</comment>
<dbReference type="Proteomes" id="UP000071927">
    <property type="component" value="Unassembled WGS sequence"/>
</dbReference>
<dbReference type="PIRSF" id="PIRSF006755">
    <property type="entry name" value="DTB_synth"/>
    <property type="match status" value="1"/>
</dbReference>
<dbReference type="Proteomes" id="UP000183629">
    <property type="component" value="Unassembled WGS sequence"/>
</dbReference>
<dbReference type="GO" id="GO:0009102">
    <property type="term" value="P:biotin biosynthetic process"/>
    <property type="evidence" value="ECO:0007669"/>
    <property type="project" value="UniProtKB-UniRule"/>
</dbReference>
<keyword evidence="7 9" id="KW-0460">Magnesium</keyword>
<dbReference type="Pfam" id="PF13500">
    <property type="entry name" value="AAA_26"/>
    <property type="match status" value="1"/>
</dbReference>
<dbReference type="EMBL" id="LQOF01000004">
    <property type="protein sequence ID" value="KXT73956.1"/>
    <property type="molecule type" value="Genomic_DNA"/>
</dbReference>
<dbReference type="InterPro" id="IPR004472">
    <property type="entry name" value="DTB_synth_BioD"/>
</dbReference>
<dbReference type="UniPathway" id="UPA00078">
    <property type="reaction ID" value="UER00161"/>
</dbReference>
<dbReference type="Gene3D" id="3.40.50.300">
    <property type="entry name" value="P-loop containing nucleotide triphosphate hydrolases"/>
    <property type="match status" value="1"/>
</dbReference>
<evidence type="ECO:0000256" key="4">
    <source>
        <dbReference type="ARBA" id="ARBA00022741"/>
    </source>
</evidence>
<evidence type="ECO:0000313" key="16">
    <source>
        <dbReference type="Proteomes" id="UP000183629"/>
    </source>
</evidence>
<evidence type="ECO:0000256" key="3">
    <source>
        <dbReference type="ARBA" id="ARBA00022723"/>
    </source>
</evidence>
<reference evidence="16" key="3">
    <citation type="submission" date="2016-10" db="EMBL/GenBank/DDBJ databases">
        <authorList>
            <person name="Varghese N."/>
            <person name="Submissions S."/>
        </authorList>
    </citation>
    <scope>NUCLEOTIDE SEQUENCE [LARGE SCALE GENOMIC DNA]</scope>
    <source>
        <strain evidence="16">LMG 15572</strain>
    </source>
</reference>
<keyword evidence="2 9" id="KW-0436">Ligase</keyword>
<evidence type="ECO:0000313" key="14">
    <source>
        <dbReference type="Proteomes" id="UP000070198"/>
    </source>
</evidence>
<evidence type="ECO:0000313" key="15">
    <source>
        <dbReference type="Proteomes" id="UP000071927"/>
    </source>
</evidence>
<comment type="subunit">
    <text evidence="9">Homodimer.</text>
</comment>
<evidence type="ECO:0000256" key="9">
    <source>
        <dbReference type="HAMAP-Rule" id="MF_00336"/>
    </source>
</evidence>
<feature type="binding site" evidence="9">
    <location>
        <position position="48"/>
    </location>
    <ligand>
        <name>ATP</name>
        <dbReference type="ChEBI" id="CHEBI:30616"/>
    </ligand>
</feature>
<keyword evidence="4 9" id="KW-0547">Nucleotide-binding</keyword>
<dbReference type="Proteomes" id="UP000249013">
    <property type="component" value="Chromosome 1"/>
</dbReference>
<keyword evidence="5 9" id="KW-0093">Biotin biosynthesis</keyword>
<feature type="binding site" evidence="9">
    <location>
        <position position="48"/>
    </location>
    <ligand>
        <name>Mg(2+)</name>
        <dbReference type="ChEBI" id="CHEBI:18420"/>
    </ligand>
</feature>
<comment type="similarity">
    <text evidence="9">Belongs to the dethiobiotin synthetase family.</text>
</comment>
<dbReference type="GO" id="GO:0005829">
    <property type="term" value="C:cytosol"/>
    <property type="evidence" value="ECO:0007669"/>
    <property type="project" value="TreeGrafter"/>
</dbReference>
<feature type="binding site" evidence="9">
    <location>
        <begin position="13"/>
        <end position="18"/>
    </location>
    <ligand>
        <name>ATP</name>
        <dbReference type="ChEBI" id="CHEBI:30616"/>
    </ligand>
</feature>
<evidence type="ECO:0000256" key="7">
    <source>
        <dbReference type="ARBA" id="ARBA00022842"/>
    </source>
</evidence>
<feature type="binding site" evidence="9">
    <location>
        <position position="109"/>
    </location>
    <ligand>
        <name>Mg(2+)</name>
        <dbReference type="ChEBI" id="CHEBI:18420"/>
    </ligand>
</feature>
<dbReference type="Proteomes" id="UP000070198">
    <property type="component" value="Unassembled WGS sequence"/>
</dbReference>
<dbReference type="InterPro" id="IPR027417">
    <property type="entry name" value="P-loop_NTPase"/>
</dbReference>
<feature type="active site" evidence="9">
    <location>
        <position position="39"/>
    </location>
</feature>
<reference evidence="12" key="2">
    <citation type="submission" date="2016-10" db="EMBL/GenBank/DDBJ databases">
        <authorList>
            <person name="de Groot N.N."/>
        </authorList>
    </citation>
    <scope>NUCLEOTIDE SEQUENCE [LARGE SCALE GENOMIC DNA]</scope>
    <source>
        <strain evidence="12">LMG 15572</strain>
    </source>
</reference>
<feature type="binding site" evidence="9">
    <location>
        <begin position="169"/>
        <end position="170"/>
    </location>
    <ligand>
        <name>ATP</name>
        <dbReference type="ChEBI" id="CHEBI:30616"/>
    </ligand>
</feature>
<dbReference type="EC" id="6.3.3.3" evidence="9"/>
<protein>
    <recommendedName>
        <fullName evidence="9">ATP-dependent dethiobiotin synthetase BioD</fullName>
        <ecNumber evidence="9">6.3.3.3</ecNumber>
    </recommendedName>
    <alternativeName>
        <fullName evidence="9">DTB synthetase</fullName>
        <shortName evidence="9">DTBS</shortName>
    </alternativeName>
    <alternativeName>
        <fullName evidence="9">Dethiobiotin synthase</fullName>
    </alternativeName>
</protein>
<dbReference type="EMBL" id="LQXV01000245">
    <property type="protein sequence ID" value="KXU06702.1"/>
    <property type="molecule type" value="Genomic_DNA"/>
</dbReference>
<dbReference type="CDD" id="cd03109">
    <property type="entry name" value="DTBS"/>
    <property type="match status" value="1"/>
</dbReference>
<comment type="caution">
    <text evidence="9">Lacks conserved residue(s) required for the propagation of feature annotation.</text>
</comment>
<comment type="catalytic activity">
    <reaction evidence="8">
        <text>(7R,8S)-8-amino-7-(carboxyamino)nonanoate + ATP = (4R,5S)-dethiobiotin + ADP + phosphate + H(+)</text>
        <dbReference type="Rhea" id="RHEA:63684"/>
        <dbReference type="ChEBI" id="CHEBI:15378"/>
        <dbReference type="ChEBI" id="CHEBI:30616"/>
        <dbReference type="ChEBI" id="CHEBI:43474"/>
        <dbReference type="ChEBI" id="CHEBI:149470"/>
        <dbReference type="ChEBI" id="CHEBI:149473"/>
        <dbReference type="ChEBI" id="CHEBI:456216"/>
    </reaction>
</comment>
<evidence type="ECO:0000313" key="12">
    <source>
        <dbReference type="EMBL" id="SFU44980.1"/>
    </source>
</evidence>
<keyword evidence="3 9" id="KW-0479">Metal-binding</keyword>
<organism evidence="11 15">
    <name type="scientific">Streptococcus gallolyticus</name>
    <dbReference type="NCBI Taxonomy" id="315405"/>
    <lineage>
        <taxon>Bacteria</taxon>
        <taxon>Bacillati</taxon>
        <taxon>Bacillota</taxon>
        <taxon>Bacilli</taxon>
        <taxon>Lactobacillales</taxon>
        <taxon>Streptococcaceae</taxon>
        <taxon>Streptococcus</taxon>
    </lineage>
</organism>
<keyword evidence="16" id="KW-1185">Reference proteome</keyword>
<evidence type="ECO:0000313" key="10">
    <source>
        <dbReference type="EMBL" id="KXT73956.1"/>
    </source>
</evidence>
<sequence>MDNQFIICGIDTDCGKSTASVLLHQYFKEKLNKNSIIIKPLQTGKNLDTDFYTSCGIPQENIINFETYRSETSLHLAALLEQKNIQLEHIVQQIIKQVESHSLSPVIIEMAGGIMSPINQKQSMLDIVKAVNLPVILVVSSYLGSLNHTLLTLKVLQSEGIDIFGIIFNQVRTVEGIITDSNEYIKNLTELPILGYIPYLNDYKQRMKSENDKNRLIKNWRV</sequence>
<evidence type="ECO:0000256" key="1">
    <source>
        <dbReference type="ARBA" id="ARBA00022490"/>
    </source>
</evidence>
<keyword evidence="6 9" id="KW-0067">ATP-binding</keyword>
<dbReference type="AlphaFoldDB" id="A0A139QVZ0"/>
<dbReference type="SUPFAM" id="SSF52540">
    <property type="entry name" value="P-loop containing nucleoside triphosphate hydrolases"/>
    <property type="match status" value="1"/>
</dbReference>
<proteinExistence type="inferred from homology"/>
<feature type="binding site" evidence="9">
    <location>
        <position position="17"/>
    </location>
    <ligand>
        <name>Mg(2+)</name>
        <dbReference type="ChEBI" id="CHEBI:18420"/>
    </ligand>
</feature>
<evidence type="ECO:0000256" key="5">
    <source>
        <dbReference type="ARBA" id="ARBA00022756"/>
    </source>
</evidence>
<gene>
    <name evidence="9 13" type="primary">bioD</name>
    <name evidence="13" type="ORF">NCTC13773_02145</name>
    <name evidence="12" type="ORF">SAMN05660328_10211</name>
    <name evidence="10" type="ORF">SGADD02_00026</name>
    <name evidence="11" type="ORF">SGADD03_01411</name>
</gene>
<dbReference type="PATRIC" id="fig|315405.11.peg.31"/>
<dbReference type="GO" id="GO:0004141">
    <property type="term" value="F:dethiobiotin synthase activity"/>
    <property type="evidence" value="ECO:0007669"/>
    <property type="project" value="UniProtKB-UniRule"/>
</dbReference>
<dbReference type="GO" id="GO:0005524">
    <property type="term" value="F:ATP binding"/>
    <property type="evidence" value="ECO:0007669"/>
    <property type="project" value="UniProtKB-UniRule"/>
</dbReference>
<dbReference type="PANTHER" id="PTHR43210">
    <property type="entry name" value="DETHIOBIOTIN SYNTHETASE"/>
    <property type="match status" value="1"/>
</dbReference>
<evidence type="ECO:0000256" key="2">
    <source>
        <dbReference type="ARBA" id="ARBA00022598"/>
    </source>
</evidence>
<evidence type="ECO:0000256" key="6">
    <source>
        <dbReference type="ARBA" id="ARBA00022840"/>
    </source>
</evidence>
<comment type="subcellular location">
    <subcellularLocation>
        <location evidence="9">Cytoplasm</location>
    </subcellularLocation>
</comment>